<comment type="caution">
    <text evidence="1">The sequence shown here is derived from an EMBL/GenBank/DDBJ whole genome shotgun (WGS) entry which is preliminary data.</text>
</comment>
<dbReference type="Proteomes" id="UP000015961">
    <property type="component" value="Unassembled WGS sequence"/>
</dbReference>
<dbReference type="STRING" id="1140003.OMY_01044"/>
<dbReference type="OrthoDB" id="2189738at2"/>
<accession>S0NRI8</accession>
<dbReference type="RefSeq" id="WP_016185496.1">
    <property type="nucleotide sequence ID" value="NZ_ASWO01000005.1"/>
</dbReference>
<gene>
    <name evidence="1" type="ORF">I573_01634</name>
</gene>
<evidence type="ECO:0008006" key="3">
    <source>
        <dbReference type="Google" id="ProtNLM"/>
    </source>
</evidence>
<organism evidence="1 2">
    <name type="scientific">Enterococcus sulfureus ATCC 49903</name>
    <dbReference type="NCBI Taxonomy" id="1140003"/>
    <lineage>
        <taxon>Bacteria</taxon>
        <taxon>Bacillati</taxon>
        <taxon>Bacillota</taxon>
        <taxon>Bacilli</taxon>
        <taxon>Lactobacillales</taxon>
        <taxon>Enterococcaceae</taxon>
        <taxon>Enterococcus</taxon>
    </lineage>
</organism>
<protein>
    <recommendedName>
        <fullName evidence="3">Replication control protein PrgN</fullName>
    </recommendedName>
</protein>
<name>S0NRI8_9ENTE</name>
<dbReference type="PATRIC" id="fig|1140003.3.peg.1001"/>
<dbReference type="EMBL" id="ASWO01000005">
    <property type="protein sequence ID" value="EOT83909.1"/>
    <property type="molecule type" value="Genomic_DNA"/>
</dbReference>
<evidence type="ECO:0000313" key="2">
    <source>
        <dbReference type="Proteomes" id="UP000015961"/>
    </source>
</evidence>
<evidence type="ECO:0000313" key="1">
    <source>
        <dbReference type="EMBL" id="EOT83909.1"/>
    </source>
</evidence>
<dbReference type="AlphaFoldDB" id="S0NRI8"/>
<proteinExistence type="predicted"/>
<dbReference type="eggNOG" id="ENOG50348UX">
    <property type="taxonomic scope" value="Bacteria"/>
</dbReference>
<reference evidence="1 2" key="1">
    <citation type="submission" date="2013-03" db="EMBL/GenBank/DDBJ databases">
        <title>The Genome Sequence of Enterococcus sulfureus ATCC_49903 (PacBio/Illumina hybrid assembly).</title>
        <authorList>
            <consortium name="The Broad Institute Genomics Platform"/>
            <consortium name="The Broad Institute Genome Sequencing Center for Infectious Disease"/>
            <person name="Earl A."/>
            <person name="Russ C."/>
            <person name="Gilmore M."/>
            <person name="Surin D."/>
            <person name="Walker B."/>
            <person name="Young S."/>
            <person name="Zeng Q."/>
            <person name="Gargeya S."/>
            <person name="Fitzgerald M."/>
            <person name="Haas B."/>
            <person name="Abouelleil A."/>
            <person name="Allen A.W."/>
            <person name="Alvarado L."/>
            <person name="Arachchi H.M."/>
            <person name="Berlin A.M."/>
            <person name="Chapman S.B."/>
            <person name="Gainer-Dewar J."/>
            <person name="Goldberg J."/>
            <person name="Griggs A."/>
            <person name="Gujja S."/>
            <person name="Hansen M."/>
            <person name="Howarth C."/>
            <person name="Imamovic A."/>
            <person name="Ireland A."/>
            <person name="Larimer J."/>
            <person name="McCowan C."/>
            <person name="Murphy C."/>
            <person name="Pearson M."/>
            <person name="Poon T.W."/>
            <person name="Priest M."/>
            <person name="Roberts A."/>
            <person name="Saif S."/>
            <person name="Shea T."/>
            <person name="Sisk P."/>
            <person name="Sykes S."/>
            <person name="Wortman J."/>
            <person name="Nusbaum C."/>
            <person name="Birren B."/>
        </authorList>
    </citation>
    <scope>NUCLEOTIDE SEQUENCE [LARGE SCALE GENOMIC DNA]</scope>
    <source>
        <strain evidence="1 2">ATCC 49903</strain>
    </source>
</reference>
<sequence length="96" mass="11289">MTTNKYVYPHPINLYIISYLDMPVDQFCALYGFIQSTVATWVSRDRKVETLPASFIYALSLASSRDMSFVYEKLLDYQETYLKELEQGQKIKKEIE</sequence>
<keyword evidence="2" id="KW-1185">Reference proteome</keyword>